<dbReference type="Pfam" id="PF13333">
    <property type="entry name" value="rve_2"/>
    <property type="match status" value="1"/>
</dbReference>
<protein>
    <submittedName>
        <fullName evidence="2">Mobile element protein</fullName>
    </submittedName>
</protein>
<dbReference type="GO" id="GO:0015074">
    <property type="term" value="P:DNA integration"/>
    <property type="evidence" value="ECO:0007669"/>
    <property type="project" value="InterPro"/>
</dbReference>
<dbReference type="AlphaFoldDB" id="A0A2Z5GBX7"/>
<dbReference type="EMBL" id="CP030843">
    <property type="protein sequence ID" value="AXC16287.1"/>
    <property type="molecule type" value="Genomic_DNA"/>
</dbReference>
<reference evidence="2 3" key="1">
    <citation type="journal article" date="2018" name="Front. Microbiol.">
        <title>Hydrolytic Capabilities as a Key to Environmental Success: Chitinolytic and Cellulolytic Acidobacteria From Acidic Sub-arctic Soils and Boreal Peatlands.</title>
        <authorList>
            <person name="Belova S.E."/>
            <person name="Ravin N.V."/>
            <person name="Pankratov T.A."/>
            <person name="Rakitin A.L."/>
            <person name="Ivanova A.A."/>
            <person name="Beletsky A.V."/>
            <person name="Mardanov A.V."/>
            <person name="Sinninghe Damste J.S."/>
            <person name="Dedysh S.N."/>
        </authorList>
    </citation>
    <scope>NUCLEOTIDE SEQUENCE [LARGE SCALE GENOMIC DNA]</scope>
    <source>
        <strain evidence="2 3">SBC82</strain>
        <plasmid evidence="3">pacpol4</plasmid>
    </source>
</reference>
<name>A0A2Z5GBX7_9BACT</name>
<dbReference type="InterPro" id="IPR012337">
    <property type="entry name" value="RNaseH-like_sf"/>
</dbReference>
<evidence type="ECO:0000259" key="1">
    <source>
        <dbReference type="Pfam" id="PF13333"/>
    </source>
</evidence>
<dbReference type="Proteomes" id="UP000253606">
    <property type="component" value="Plasmid pACPOL4"/>
</dbReference>
<accession>A0A2Z5GBX7</accession>
<geneLocation type="plasmid" evidence="3">
    <name>pacpol4</name>
</geneLocation>
<keyword evidence="3" id="KW-1185">Reference proteome</keyword>
<gene>
    <name evidence="2" type="ORF">ACPOL_7095</name>
</gene>
<evidence type="ECO:0000313" key="2">
    <source>
        <dbReference type="EMBL" id="AXC16287.1"/>
    </source>
</evidence>
<dbReference type="KEGG" id="abas:ACPOL_7095"/>
<dbReference type="SUPFAM" id="SSF53098">
    <property type="entry name" value="Ribonuclease H-like"/>
    <property type="match status" value="1"/>
</dbReference>
<keyword evidence="2" id="KW-0614">Plasmid</keyword>
<dbReference type="OrthoDB" id="887091at2"/>
<evidence type="ECO:0000313" key="3">
    <source>
        <dbReference type="Proteomes" id="UP000253606"/>
    </source>
</evidence>
<dbReference type="InterPro" id="IPR001584">
    <property type="entry name" value="Integrase_cat-core"/>
</dbReference>
<organism evidence="2 3">
    <name type="scientific">Acidisarcina polymorpha</name>
    <dbReference type="NCBI Taxonomy" id="2211140"/>
    <lineage>
        <taxon>Bacteria</taxon>
        <taxon>Pseudomonadati</taxon>
        <taxon>Acidobacteriota</taxon>
        <taxon>Terriglobia</taxon>
        <taxon>Terriglobales</taxon>
        <taxon>Acidobacteriaceae</taxon>
        <taxon>Acidisarcina</taxon>
    </lineage>
</organism>
<proteinExistence type="predicted"/>
<feature type="domain" description="Integrase catalytic" evidence="1">
    <location>
        <begin position="2"/>
        <end position="42"/>
    </location>
</feature>
<sequence length="50" mass="5885">MEFNNNREAKDAMLEWLLWYNRSRMHSTLRYLSPAQFEQQALASPIALAA</sequence>